<dbReference type="GO" id="GO:0004674">
    <property type="term" value="F:protein serine/threonine kinase activity"/>
    <property type="evidence" value="ECO:0007669"/>
    <property type="project" value="UniProtKB-KW"/>
</dbReference>
<keyword evidence="6 9" id="KW-0067">ATP-binding</keyword>
<comment type="caution">
    <text evidence="10">The sequence shown here is derived from an EMBL/GenBank/DDBJ whole genome shotgun (WGS) entry which is preliminary data.</text>
</comment>
<evidence type="ECO:0000256" key="1">
    <source>
        <dbReference type="ARBA" id="ARBA00012513"/>
    </source>
</evidence>
<keyword evidence="11" id="KW-1185">Reference proteome</keyword>
<evidence type="ECO:0000256" key="3">
    <source>
        <dbReference type="ARBA" id="ARBA00022679"/>
    </source>
</evidence>
<reference evidence="10 11" key="1">
    <citation type="journal article" date="2019" name="Genome Biol. Evol.">
        <title>Insights into the evolution of the New World diploid cottons (Gossypium, subgenus Houzingenia) based on genome sequencing.</title>
        <authorList>
            <person name="Grover C.E."/>
            <person name="Arick M.A. 2nd"/>
            <person name="Thrash A."/>
            <person name="Conover J.L."/>
            <person name="Sanders W.S."/>
            <person name="Peterson D.G."/>
            <person name="Frelichowski J.E."/>
            <person name="Scheffler J.A."/>
            <person name="Scheffler B.E."/>
            <person name="Wendel J.F."/>
        </authorList>
    </citation>
    <scope>NUCLEOTIDE SEQUENCE [LARGE SCALE GENOMIC DNA]</scope>
    <source>
        <strain evidence="10">1</strain>
        <tissue evidence="10">Leaf</tissue>
    </source>
</reference>
<comment type="catalytic activity">
    <reaction evidence="8">
        <text>L-seryl-[protein] + ATP = O-phospho-L-seryl-[protein] + ADP + H(+)</text>
        <dbReference type="Rhea" id="RHEA:17989"/>
        <dbReference type="Rhea" id="RHEA-COMP:9863"/>
        <dbReference type="Rhea" id="RHEA-COMP:11604"/>
        <dbReference type="ChEBI" id="CHEBI:15378"/>
        <dbReference type="ChEBI" id="CHEBI:29999"/>
        <dbReference type="ChEBI" id="CHEBI:30616"/>
        <dbReference type="ChEBI" id="CHEBI:83421"/>
        <dbReference type="ChEBI" id="CHEBI:456216"/>
        <dbReference type="EC" id="2.7.11.1"/>
    </reaction>
</comment>
<sequence>PIPRAIESLNVLEYLNLSANKLSGPIPTQIGNKDLCGSIQGCRPCPSSPNVQHNLPIVILVPTLAKTLKSDPSPSKNGDLFSIWNFDGKIAFEDIIKSTEDFDIKYCIGTGGYGSVYRAVLPSGKVIALKKLHRLEAEQPAYDTSF</sequence>
<dbReference type="Proteomes" id="UP000593576">
    <property type="component" value="Unassembled WGS sequence"/>
</dbReference>
<keyword evidence="4 9" id="KW-0547">Nucleotide-binding</keyword>
<evidence type="ECO:0000313" key="10">
    <source>
        <dbReference type="EMBL" id="MBA0877186.1"/>
    </source>
</evidence>
<dbReference type="Gene3D" id="3.30.200.20">
    <property type="entry name" value="Phosphorylase Kinase, domain 1"/>
    <property type="match status" value="1"/>
</dbReference>
<dbReference type="InterPro" id="IPR051420">
    <property type="entry name" value="Ser_Thr_Kinases_DiverseReg"/>
</dbReference>
<evidence type="ECO:0000256" key="2">
    <source>
        <dbReference type="ARBA" id="ARBA00022527"/>
    </source>
</evidence>
<evidence type="ECO:0000256" key="6">
    <source>
        <dbReference type="ARBA" id="ARBA00022840"/>
    </source>
</evidence>
<evidence type="ECO:0000256" key="4">
    <source>
        <dbReference type="ARBA" id="ARBA00022741"/>
    </source>
</evidence>
<dbReference type="PANTHER" id="PTHR48005">
    <property type="entry name" value="LEUCINE RICH REPEAT KINASE 2"/>
    <property type="match status" value="1"/>
</dbReference>
<dbReference type="Gene3D" id="3.80.10.10">
    <property type="entry name" value="Ribonuclease Inhibitor"/>
    <property type="match status" value="1"/>
</dbReference>
<dbReference type="EMBL" id="JABFAF010267437">
    <property type="protein sequence ID" value="MBA0877186.1"/>
    <property type="molecule type" value="Genomic_DNA"/>
</dbReference>
<dbReference type="AlphaFoldDB" id="A0A7J9N279"/>
<dbReference type="EC" id="2.7.11.1" evidence="1"/>
<comment type="catalytic activity">
    <reaction evidence="7">
        <text>L-threonyl-[protein] + ATP = O-phospho-L-threonyl-[protein] + ADP + H(+)</text>
        <dbReference type="Rhea" id="RHEA:46608"/>
        <dbReference type="Rhea" id="RHEA-COMP:11060"/>
        <dbReference type="Rhea" id="RHEA-COMP:11605"/>
        <dbReference type="ChEBI" id="CHEBI:15378"/>
        <dbReference type="ChEBI" id="CHEBI:30013"/>
        <dbReference type="ChEBI" id="CHEBI:30616"/>
        <dbReference type="ChEBI" id="CHEBI:61977"/>
        <dbReference type="ChEBI" id="CHEBI:456216"/>
        <dbReference type="EC" id="2.7.11.1"/>
    </reaction>
</comment>
<keyword evidence="5" id="KW-0418">Kinase</keyword>
<keyword evidence="3" id="KW-0808">Transferase</keyword>
<dbReference type="SUPFAM" id="SSF56112">
    <property type="entry name" value="Protein kinase-like (PK-like)"/>
    <property type="match status" value="1"/>
</dbReference>
<dbReference type="OrthoDB" id="989293at2759"/>
<dbReference type="InterPro" id="IPR032675">
    <property type="entry name" value="LRR_dom_sf"/>
</dbReference>
<dbReference type="GO" id="GO:0005524">
    <property type="term" value="F:ATP binding"/>
    <property type="evidence" value="ECO:0007669"/>
    <property type="project" value="UniProtKB-UniRule"/>
</dbReference>
<gene>
    <name evidence="10" type="ORF">Goshw_022223</name>
</gene>
<proteinExistence type="predicted"/>
<feature type="binding site" evidence="9">
    <location>
        <position position="130"/>
    </location>
    <ligand>
        <name>ATP</name>
        <dbReference type="ChEBI" id="CHEBI:30616"/>
    </ligand>
</feature>
<evidence type="ECO:0000256" key="9">
    <source>
        <dbReference type="PROSITE-ProRule" id="PRU10141"/>
    </source>
</evidence>
<dbReference type="PANTHER" id="PTHR48005:SF66">
    <property type="entry name" value="PROTEIN KINASE DOMAIN-CONTAINING PROTEIN"/>
    <property type="match status" value="1"/>
</dbReference>
<evidence type="ECO:0000256" key="7">
    <source>
        <dbReference type="ARBA" id="ARBA00047899"/>
    </source>
</evidence>
<protein>
    <recommendedName>
        <fullName evidence="1">non-specific serine/threonine protein kinase</fullName>
        <ecNumber evidence="1">2.7.11.1</ecNumber>
    </recommendedName>
</protein>
<accession>A0A7J9N279</accession>
<dbReference type="InterPro" id="IPR017441">
    <property type="entry name" value="Protein_kinase_ATP_BS"/>
</dbReference>
<evidence type="ECO:0000256" key="8">
    <source>
        <dbReference type="ARBA" id="ARBA00048679"/>
    </source>
</evidence>
<keyword evidence="2" id="KW-0723">Serine/threonine-protein kinase</keyword>
<dbReference type="PROSITE" id="PS00107">
    <property type="entry name" value="PROTEIN_KINASE_ATP"/>
    <property type="match status" value="1"/>
</dbReference>
<dbReference type="InterPro" id="IPR011009">
    <property type="entry name" value="Kinase-like_dom_sf"/>
</dbReference>
<evidence type="ECO:0000256" key="5">
    <source>
        <dbReference type="ARBA" id="ARBA00022777"/>
    </source>
</evidence>
<feature type="non-terminal residue" evidence="10">
    <location>
        <position position="146"/>
    </location>
</feature>
<name>A0A7J9N279_GOSSC</name>
<evidence type="ECO:0000313" key="11">
    <source>
        <dbReference type="Proteomes" id="UP000593576"/>
    </source>
</evidence>
<organism evidence="10 11">
    <name type="scientific">Gossypium schwendimanii</name>
    <name type="common">Cotton</name>
    <dbReference type="NCBI Taxonomy" id="34291"/>
    <lineage>
        <taxon>Eukaryota</taxon>
        <taxon>Viridiplantae</taxon>
        <taxon>Streptophyta</taxon>
        <taxon>Embryophyta</taxon>
        <taxon>Tracheophyta</taxon>
        <taxon>Spermatophyta</taxon>
        <taxon>Magnoliopsida</taxon>
        <taxon>eudicotyledons</taxon>
        <taxon>Gunneridae</taxon>
        <taxon>Pentapetalae</taxon>
        <taxon>rosids</taxon>
        <taxon>malvids</taxon>
        <taxon>Malvales</taxon>
        <taxon>Malvaceae</taxon>
        <taxon>Malvoideae</taxon>
        <taxon>Gossypium</taxon>
    </lineage>
</organism>